<proteinExistence type="predicted"/>
<dbReference type="EMBL" id="FMMM01000067">
    <property type="protein sequence ID" value="SCQ22727.1"/>
    <property type="molecule type" value="Genomic_DNA"/>
</dbReference>
<sequence>MIRKPFIYYTILLFVTFTGMWIIPSFVRMATDSPDSYPFVYYSAVMKDWGIIDYKDKEMPLSDLQGNKYTTAQFDSLMPFLNYRQLMADGRLPDSICGTAISPPLLRAATVVFRYTPKERKTPDKGLYILFESMPKRVGLEMPDDVFCLKDGIEFIDVQTNTVNREKSDLFARALEKAGYTFPARWVVGNPNPRKPYDEGYFTLDSQGRLYHLKMVNNRPFVKDTRIDKDMDMAWFSMYEASNKRFYGFLFDRQGGLYILESREGQYVPVKLDLDPIDIDCDEVTVMGNLLYWTVIITTPQGRRYYGLETETLKRVSEHAIAREPNRWDKVSGWLFPFYITFQEPDSHFLYPRLHVTEYRAWAINLLLALLVTVIASRRSDKLFAALFVALTGIAGIVAWLLMPKNR</sequence>
<reference evidence="2 3" key="1">
    <citation type="submission" date="2016-09" db="EMBL/GenBank/DDBJ databases">
        <authorList>
            <person name="Capua I."/>
            <person name="De Benedictis P."/>
            <person name="Joannis T."/>
            <person name="Lombin L.H."/>
            <person name="Cattoli G."/>
        </authorList>
    </citation>
    <scope>NUCLEOTIDE SEQUENCE [LARGE SCALE GENOMIC DNA]</scope>
    <source>
        <strain evidence="2 3">UB20</strain>
    </source>
</reference>
<dbReference type="RefSeq" id="WP_074450001.1">
    <property type="nucleotide sequence ID" value="NZ_CAJPTF010000061.1"/>
</dbReference>
<feature type="transmembrane region" description="Helical" evidence="1">
    <location>
        <begin position="6"/>
        <end position="27"/>
    </location>
</feature>
<evidence type="ECO:0000313" key="3">
    <source>
        <dbReference type="Proteomes" id="UP000182057"/>
    </source>
</evidence>
<feature type="transmembrane region" description="Helical" evidence="1">
    <location>
        <begin position="383"/>
        <end position="403"/>
    </location>
</feature>
<dbReference type="AlphaFoldDB" id="A0A1D3URP3"/>
<gene>
    <name evidence="2" type="ORF">TFUB20_01809</name>
</gene>
<keyword evidence="1" id="KW-0812">Transmembrane</keyword>
<keyword evidence="1" id="KW-1133">Transmembrane helix</keyword>
<evidence type="ECO:0008006" key="4">
    <source>
        <dbReference type="Google" id="ProtNLM"/>
    </source>
</evidence>
<dbReference type="Proteomes" id="UP000182057">
    <property type="component" value="Unassembled WGS sequence"/>
</dbReference>
<dbReference type="InterPro" id="IPR032333">
    <property type="entry name" value="DUF4857"/>
</dbReference>
<dbReference type="Pfam" id="PF16149">
    <property type="entry name" value="DUF4857"/>
    <property type="match status" value="1"/>
</dbReference>
<accession>A0A1D3URP3</accession>
<evidence type="ECO:0000256" key="1">
    <source>
        <dbReference type="SAM" id="Phobius"/>
    </source>
</evidence>
<organism evidence="2 3">
    <name type="scientific">Tannerella forsythia</name>
    <name type="common">Bacteroides forsythus</name>
    <dbReference type="NCBI Taxonomy" id="28112"/>
    <lineage>
        <taxon>Bacteria</taxon>
        <taxon>Pseudomonadati</taxon>
        <taxon>Bacteroidota</taxon>
        <taxon>Bacteroidia</taxon>
        <taxon>Bacteroidales</taxon>
        <taxon>Tannerellaceae</taxon>
        <taxon>Tannerella</taxon>
    </lineage>
</organism>
<name>A0A1D3URP3_TANFO</name>
<keyword evidence="1" id="KW-0472">Membrane</keyword>
<dbReference type="OrthoDB" id="5365245at2"/>
<protein>
    <recommendedName>
        <fullName evidence="4">DUF4857 domain-containing protein</fullName>
    </recommendedName>
</protein>
<feature type="transmembrane region" description="Helical" evidence="1">
    <location>
        <begin position="359"/>
        <end position="377"/>
    </location>
</feature>
<evidence type="ECO:0000313" key="2">
    <source>
        <dbReference type="EMBL" id="SCQ22727.1"/>
    </source>
</evidence>